<dbReference type="SUPFAM" id="SSF53335">
    <property type="entry name" value="S-adenosyl-L-methionine-dependent methyltransferases"/>
    <property type="match status" value="1"/>
</dbReference>
<dbReference type="InterPro" id="IPR006764">
    <property type="entry name" value="SAM_dep_MeTrfase_SAV2177_type"/>
</dbReference>
<reference evidence="2" key="1">
    <citation type="journal article" date="2019" name="Int. J. Syst. Evol. Microbiol.">
        <title>The Global Catalogue of Microorganisms (GCM) 10K type strain sequencing project: providing services to taxonomists for standard genome sequencing and annotation.</title>
        <authorList>
            <consortium name="The Broad Institute Genomics Platform"/>
            <consortium name="The Broad Institute Genome Sequencing Center for Infectious Disease"/>
            <person name="Wu L."/>
            <person name="Ma J."/>
        </authorList>
    </citation>
    <scope>NUCLEOTIDE SEQUENCE [LARGE SCALE GENOMIC DNA]</scope>
    <source>
        <strain evidence="2">JCM 17440</strain>
    </source>
</reference>
<organism evidence="1 2">
    <name type="scientific">Actinomadura meridiana</name>
    <dbReference type="NCBI Taxonomy" id="559626"/>
    <lineage>
        <taxon>Bacteria</taxon>
        <taxon>Bacillati</taxon>
        <taxon>Actinomycetota</taxon>
        <taxon>Actinomycetes</taxon>
        <taxon>Streptosporangiales</taxon>
        <taxon>Thermomonosporaceae</taxon>
        <taxon>Actinomadura</taxon>
    </lineage>
</organism>
<protein>
    <submittedName>
        <fullName evidence="1">SAM-dependent methyltransferase</fullName>
    </submittedName>
</protein>
<keyword evidence="1" id="KW-0808">Transferase</keyword>
<dbReference type="Gene3D" id="3.40.50.150">
    <property type="entry name" value="Vaccinia Virus protein VP39"/>
    <property type="match status" value="1"/>
</dbReference>
<comment type="caution">
    <text evidence="1">The sequence shown here is derived from an EMBL/GenBank/DDBJ whole genome shotgun (WGS) entry which is preliminary data.</text>
</comment>
<dbReference type="Pfam" id="PF04672">
    <property type="entry name" value="Methyltransf_19"/>
    <property type="match status" value="1"/>
</dbReference>
<dbReference type="Proteomes" id="UP001501710">
    <property type="component" value="Unassembled WGS sequence"/>
</dbReference>
<sequence length="276" mass="30346">MPRLDDLHAKPAYRDEVVLNTEVPQSARVWDRWLNGKDHYPIDRRAADRVATILPEIVDAARHDRAFLSRVVRYLAGEAGVRQFLDIGAGLPTVDNTHEVAQRVVPDARIVYVDEDPLVVAYARALLYSSHEGTCDTIGADARDVDTILNQAAITLDFTRPIGLLLLGILDHLVDDTEALATVERLVAALAPGSHVAIAHPTAALHGERFHQAMRLVMDMGGPPTVTRTPEQLARFLDGLELLNPGVVSCSRWRPDHSPFGTPPEVLQFCGVARKT</sequence>
<keyword evidence="2" id="KW-1185">Reference proteome</keyword>
<evidence type="ECO:0000313" key="1">
    <source>
        <dbReference type="EMBL" id="GAA4241918.1"/>
    </source>
</evidence>
<name>A0ABP8CPV3_9ACTN</name>
<dbReference type="EMBL" id="BAABAS010000029">
    <property type="protein sequence ID" value="GAA4241918.1"/>
    <property type="molecule type" value="Genomic_DNA"/>
</dbReference>
<accession>A0ABP8CPV3</accession>
<dbReference type="GO" id="GO:0008168">
    <property type="term" value="F:methyltransferase activity"/>
    <property type="evidence" value="ECO:0007669"/>
    <property type="project" value="UniProtKB-KW"/>
</dbReference>
<gene>
    <name evidence="1" type="ORF">GCM10022254_72700</name>
</gene>
<proteinExistence type="predicted"/>
<dbReference type="PIRSF" id="PIRSF017393">
    <property type="entry name" value="MTase_SAV2177"/>
    <property type="match status" value="1"/>
</dbReference>
<keyword evidence="1" id="KW-0489">Methyltransferase</keyword>
<dbReference type="GO" id="GO:0032259">
    <property type="term" value="P:methylation"/>
    <property type="evidence" value="ECO:0007669"/>
    <property type="project" value="UniProtKB-KW"/>
</dbReference>
<evidence type="ECO:0000313" key="2">
    <source>
        <dbReference type="Proteomes" id="UP001501710"/>
    </source>
</evidence>
<dbReference type="InterPro" id="IPR029063">
    <property type="entry name" value="SAM-dependent_MTases_sf"/>
</dbReference>